<gene>
    <name evidence="2" type="ORF">B0I28_10463</name>
</gene>
<accession>A0A2T0UM24</accession>
<dbReference type="OrthoDB" id="5183626at2"/>
<feature type="region of interest" description="Disordered" evidence="1">
    <location>
        <begin position="196"/>
        <end position="215"/>
    </location>
</feature>
<feature type="compositionally biased region" description="Basic and acidic residues" evidence="1">
    <location>
        <begin position="206"/>
        <end position="215"/>
    </location>
</feature>
<sequence length="215" mass="24129">MDTKRSAAGTAEREAAARREVAVVFKKGALPRLNEYVAEVAPRGVEVTVLVANGPGWRKAEKVDGRAQVLSIGRRENRQPGVWLYLMAVERAPRAVLKRLEQRLPGKAGRAAGRARRIHRKATGKLRTWVFWPVYRPLRPQALRRIAGRRVEALGLARADRVVILDEGAVPFGWMLANRFPGLEVTRTLDKKRHEDLPVTGPTEAPEARDPYIRI</sequence>
<proteinExistence type="predicted"/>
<reference evidence="2 3" key="1">
    <citation type="submission" date="2018-03" db="EMBL/GenBank/DDBJ databases">
        <title>Genomic Encyclopedia of Type Strains, Phase III (KMG-III): the genomes of soil and plant-associated and newly described type strains.</title>
        <authorList>
            <person name="Whitman W."/>
        </authorList>
    </citation>
    <scope>NUCLEOTIDE SEQUENCE [LARGE SCALE GENOMIC DNA]</scope>
    <source>
        <strain evidence="2 3">CGMCC 4.7067</strain>
    </source>
</reference>
<keyword evidence="3" id="KW-1185">Reference proteome</keyword>
<name>A0A2T0UM24_9ACTN</name>
<evidence type="ECO:0000256" key="1">
    <source>
        <dbReference type="SAM" id="MobiDB-lite"/>
    </source>
</evidence>
<dbReference type="EMBL" id="PVTJ01000004">
    <property type="protein sequence ID" value="PRY58908.1"/>
    <property type="molecule type" value="Genomic_DNA"/>
</dbReference>
<comment type="caution">
    <text evidence="2">The sequence shown here is derived from an EMBL/GenBank/DDBJ whole genome shotgun (WGS) entry which is preliminary data.</text>
</comment>
<evidence type="ECO:0000313" key="2">
    <source>
        <dbReference type="EMBL" id="PRY58908.1"/>
    </source>
</evidence>
<protein>
    <submittedName>
        <fullName evidence="2">Uncharacterized protein</fullName>
    </submittedName>
</protein>
<dbReference type="Proteomes" id="UP000238176">
    <property type="component" value="Unassembled WGS sequence"/>
</dbReference>
<dbReference type="AlphaFoldDB" id="A0A2T0UM24"/>
<dbReference type="RefSeq" id="WP_106364024.1">
    <property type="nucleotide sequence ID" value="NZ_PVTJ01000004.1"/>
</dbReference>
<organism evidence="2 3">
    <name type="scientific">Glycomyces artemisiae</name>
    <dbReference type="NCBI Taxonomy" id="1076443"/>
    <lineage>
        <taxon>Bacteria</taxon>
        <taxon>Bacillati</taxon>
        <taxon>Actinomycetota</taxon>
        <taxon>Actinomycetes</taxon>
        <taxon>Glycomycetales</taxon>
        <taxon>Glycomycetaceae</taxon>
        <taxon>Glycomyces</taxon>
    </lineage>
</organism>
<evidence type="ECO:0000313" key="3">
    <source>
        <dbReference type="Proteomes" id="UP000238176"/>
    </source>
</evidence>